<dbReference type="RefSeq" id="WP_163207991.1">
    <property type="nucleotide sequence ID" value="NZ_JAAGWG010000041.1"/>
</dbReference>
<name>A0A6L9W6N8_9ACTN</name>
<accession>A0A6L9W6N8</accession>
<evidence type="ECO:0000313" key="1">
    <source>
        <dbReference type="EMBL" id="NEK87766.1"/>
    </source>
</evidence>
<comment type="caution">
    <text evidence="1">The sequence shown here is derived from an EMBL/GenBank/DDBJ whole genome shotgun (WGS) entry which is preliminary data.</text>
</comment>
<dbReference type="EMBL" id="JAAGWG010000041">
    <property type="protein sequence ID" value="NEK87766.1"/>
    <property type="molecule type" value="Genomic_DNA"/>
</dbReference>
<organism evidence="1 2">
    <name type="scientific">Blastococcus saxobsidens</name>
    <dbReference type="NCBI Taxonomy" id="138336"/>
    <lineage>
        <taxon>Bacteria</taxon>
        <taxon>Bacillati</taxon>
        <taxon>Actinomycetota</taxon>
        <taxon>Actinomycetes</taxon>
        <taxon>Geodermatophilales</taxon>
        <taxon>Geodermatophilaceae</taxon>
        <taxon>Blastococcus</taxon>
    </lineage>
</organism>
<sequence>MTRLVSAIPLVSELTGSPVIVVGGLAVMCRLGTPYRATTDLDTVDVQTPDRRPHLELLLTESLPSGPSGALLDTPLGPVQVDVLPVSQADRDPLPEDENDRLHVQSHLWAAETATDLTLVVTGTAPVTVAVAEPGPIIATKLQAVMNRGAAKEGTDLLDIISLTLDTQCGPASRSQLEHADEQLRADALLHARRWFREHAARSLRKIQAVPEGRGIEADDLELVGELLTSALER</sequence>
<evidence type="ECO:0000313" key="2">
    <source>
        <dbReference type="Proteomes" id="UP000479241"/>
    </source>
</evidence>
<protein>
    <submittedName>
        <fullName evidence="1">Prevent-host-death protein</fullName>
    </submittedName>
</protein>
<proteinExistence type="predicted"/>
<dbReference type="AlphaFoldDB" id="A0A6L9W6N8"/>
<dbReference type="Proteomes" id="UP000479241">
    <property type="component" value="Unassembled WGS sequence"/>
</dbReference>
<reference evidence="1 2" key="1">
    <citation type="submission" date="2019-12" db="EMBL/GenBank/DDBJ databases">
        <title>the WGS of Blastococcus saxobsidens 67B17.</title>
        <authorList>
            <person name="Jiang Z."/>
        </authorList>
    </citation>
    <scope>NUCLEOTIDE SEQUENCE [LARGE SCALE GENOMIC DNA]</scope>
    <source>
        <strain evidence="1 2">67B17</strain>
    </source>
</reference>
<gene>
    <name evidence="1" type="ORF">GCU60_18670</name>
</gene>